<dbReference type="PATRIC" id="fig|1123269.5.peg.815"/>
<dbReference type="KEGG" id="ssan:NX02_04185"/>
<dbReference type="RefSeq" id="WP_025290887.1">
    <property type="nucleotide sequence ID" value="NZ_CP006644.1"/>
</dbReference>
<keyword evidence="2" id="KW-1185">Reference proteome</keyword>
<dbReference type="Proteomes" id="UP000018851">
    <property type="component" value="Chromosome"/>
</dbReference>
<protein>
    <submittedName>
        <fullName evidence="1">Uncharacterized protein</fullName>
    </submittedName>
</protein>
<dbReference type="STRING" id="1123269.NX02_04185"/>
<dbReference type="EMBL" id="CP006644">
    <property type="protein sequence ID" value="AHE52586.1"/>
    <property type="molecule type" value="Genomic_DNA"/>
</dbReference>
<dbReference type="HOGENOM" id="CLU_2773791_0_0_5"/>
<sequence length="69" mass="7292">MTAEALAAIRAVTGAAHALRDACASAARCMPCHSPPDRAVPPADELPLTDEERVLIGLAPFWPLDERSV</sequence>
<name>W0A6A4_9SPHN</name>
<proteinExistence type="predicted"/>
<evidence type="ECO:0000313" key="2">
    <source>
        <dbReference type="Proteomes" id="UP000018851"/>
    </source>
</evidence>
<reference evidence="1 2" key="1">
    <citation type="submission" date="2013-07" db="EMBL/GenBank/DDBJ databases">
        <title>Completed genome of Sphingomonas sanxanigenens NX02.</title>
        <authorList>
            <person name="Ma T."/>
            <person name="Huang H."/>
            <person name="Wu M."/>
            <person name="Li X."/>
            <person name="Li G."/>
        </authorList>
    </citation>
    <scope>NUCLEOTIDE SEQUENCE [LARGE SCALE GENOMIC DNA]</scope>
    <source>
        <strain evidence="1 2">NX02</strain>
    </source>
</reference>
<accession>W0A6A4</accession>
<gene>
    <name evidence="1" type="ORF">NX02_04185</name>
</gene>
<organism evidence="1 2">
    <name type="scientific">Sphingomonas sanxanigenens DSM 19645 = NX02</name>
    <dbReference type="NCBI Taxonomy" id="1123269"/>
    <lineage>
        <taxon>Bacteria</taxon>
        <taxon>Pseudomonadati</taxon>
        <taxon>Pseudomonadota</taxon>
        <taxon>Alphaproteobacteria</taxon>
        <taxon>Sphingomonadales</taxon>
        <taxon>Sphingomonadaceae</taxon>
        <taxon>Sphingomonas</taxon>
    </lineage>
</organism>
<evidence type="ECO:0000313" key="1">
    <source>
        <dbReference type="EMBL" id="AHE52586.1"/>
    </source>
</evidence>
<dbReference type="AlphaFoldDB" id="W0A6A4"/>